<keyword evidence="7" id="KW-1185">Reference proteome</keyword>
<dbReference type="InterPro" id="IPR001360">
    <property type="entry name" value="Glyco_hydro_1"/>
</dbReference>
<feature type="region of interest" description="Disordered" evidence="5">
    <location>
        <begin position="568"/>
        <end position="602"/>
    </location>
</feature>
<feature type="region of interest" description="Disordered" evidence="5">
    <location>
        <begin position="213"/>
        <end position="246"/>
    </location>
</feature>
<organism evidence="6 7">
    <name type="scientific">Buddleja alternifolia</name>
    <dbReference type="NCBI Taxonomy" id="168488"/>
    <lineage>
        <taxon>Eukaryota</taxon>
        <taxon>Viridiplantae</taxon>
        <taxon>Streptophyta</taxon>
        <taxon>Embryophyta</taxon>
        <taxon>Tracheophyta</taxon>
        <taxon>Spermatophyta</taxon>
        <taxon>Magnoliopsida</taxon>
        <taxon>eudicotyledons</taxon>
        <taxon>Gunneridae</taxon>
        <taxon>Pentapetalae</taxon>
        <taxon>asterids</taxon>
        <taxon>lamiids</taxon>
        <taxon>Lamiales</taxon>
        <taxon>Scrophulariaceae</taxon>
        <taxon>Buddlejeae</taxon>
        <taxon>Buddleja</taxon>
    </lineage>
</organism>
<accession>A0AAV6XJ91</accession>
<comment type="similarity">
    <text evidence="1 4">Belongs to the glycosyl hydrolase 1 family.</text>
</comment>
<dbReference type="Gene3D" id="3.20.20.80">
    <property type="entry name" value="Glycosidases"/>
    <property type="match status" value="2"/>
</dbReference>
<keyword evidence="2" id="KW-0378">Hydrolase</keyword>
<reference evidence="6" key="1">
    <citation type="submission" date="2019-10" db="EMBL/GenBank/DDBJ databases">
        <authorList>
            <person name="Zhang R."/>
            <person name="Pan Y."/>
            <person name="Wang J."/>
            <person name="Ma R."/>
            <person name="Yu S."/>
        </authorList>
    </citation>
    <scope>NUCLEOTIDE SEQUENCE</scope>
    <source>
        <strain evidence="6">LA-IB0</strain>
        <tissue evidence="6">Leaf</tissue>
    </source>
</reference>
<dbReference type="GO" id="GO:0008422">
    <property type="term" value="F:beta-glucosidase activity"/>
    <property type="evidence" value="ECO:0007669"/>
    <property type="project" value="UniProtKB-ARBA"/>
</dbReference>
<dbReference type="InterPro" id="IPR033132">
    <property type="entry name" value="GH_1_N_CS"/>
</dbReference>
<evidence type="ECO:0000256" key="4">
    <source>
        <dbReference type="RuleBase" id="RU003690"/>
    </source>
</evidence>
<dbReference type="PANTHER" id="PTHR10353">
    <property type="entry name" value="GLYCOSYL HYDROLASE"/>
    <property type="match status" value="1"/>
</dbReference>
<evidence type="ECO:0000256" key="3">
    <source>
        <dbReference type="ARBA" id="ARBA00023295"/>
    </source>
</evidence>
<dbReference type="GO" id="GO:0005975">
    <property type="term" value="P:carbohydrate metabolic process"/>
    <property type="evidence" value="ECO:0007669"/>
    <property type="project" value="InterPro"/>
</dbReference>
<dbReference type="Pfam" id="PF00232">
    <property type="entry name" value="Glyco_hydro_1"/>
    <property type="match status" value="2"/>
</dbReference>
<evidence type="ECO:0000313" key="7">
    <source>
        <dbReference type="Proteomes" id="UP000826271"/>
    </source>
</evidence>
<dbReference type="SUPFAM" id="SSF51445">
    <property type="entry name" value="(Trans)glycosidases"/>
    <property type="match status" value="1"/>
</dbReference>
<evidence type="ECO:0000313" key="6">
    <source>
        <dbReference type="EMBL" id="KAG8379125.1"/>
    </source>
</evidence>
<proteinExistence type="inferred from homology"/>
<gene>
    <name evidence="6" type="ORF">BUALT_Bualt07G0055600</name>
</gene>
<dbReference type="PRINTS" id="PR00131">
    <property type="entry name" value="GLHYDRLASE1"/>
</dbReference>
<keyword evidence="3" id="KW-0326">Glycosidase</keyword>
<dbReference type="InterPro" id="IPR017853">
    <property type="entry name" value="GH"/>
</dbReference>
<protein>
    <recommendedName>
        <fullName evidence="8">Beta-glucosidase</fullName>
    </recommendedName>
</protein>
<dbReference type="PROSITE" id="PS00653">
    <property type="entry name" value="GLYCOSYL_HYDROL_F1_2"/>
    <property type="match status" value="1"/>
</dbReference>
<dbReference type="EMBL" id="WHWC01000007">
    <property type="protein sequence ID" value="KAG8379125.1"/>
    <property type="molecule type" value="Genomic_DNA"/>
</dbReference>
<evidence type="ECO:0000256" key="1">
    <source>
        <dbReference type="ARBA" id="ARBA00010838"/>
    </source>
</evidence>
<feature type="compositionally biased region" description="Basic residues" evidence="5">
    <location>
        <begin position="235"/>
        <end position="246"/>
    </location>
</feature>
<dbReference type="Proteomes" id="UP000826271">
    <property type="component" value="Unassembled WGS sequence"/>
</dbReference>
<evidence type="ECO:0008006" key="8">
    <source>
        <dbReference type="Google" id="ProtNLM"/>
    </source>
</evidence>
<sequence length="602" mass="68818">MERQNNSAIVASGPVPLATSGPFNRNSVPLDTFNRDSAPPDNSSLIRKDFPEGFIFGTGTSSYQVEGAALEVMIADGSNGNVATDMYHRFKEDIRAMKAMGFDSYRFSISWPRILPGGRCCTGINREGIDYYNDLIDTIIANGMEPFVTLFHWDLPECLELEYAGFLDKKVACDFREYAELCFWEFGDRVKWWTTLNEPWTVAVNGYVSGTFPPTKPSAQPNTPSSPPTEAFARRTTRTKTSRKRLPTKLPAHRSIDDPEHLGEDPQLFEAMTQNFNAHLRDSKSNPAKDPYTVARNLLLCHAEAVHVYRSKFQASQQGKIGIVLNSHWYVPLDENSEDDKAAARRAVDFMLGWFLDPVLYGRYPQNMIDFVPADNLAHFTEKESLMLKGSTDYVGHNYYTTNYVSYDPTPQNEEGYRADQRLLYHTERDGIPIGEPTGSSWLTVVPWGIYEHLVYLKHTYPEIPPIYITENGCSDKNDSNLTALQACDDTTRLKYHQDHLFNILKAIKHDNVDVRGYFVWSWCDNFEWAEGYTSRFGITYIDYMNNLTRYPKTSAKWLAHFLKSKKKSNWPRPLPLPHSKKRQSESNAENETEKRLKAGEE</sequence>
<evidence type="ECO:0000256" key="5">
    <source>
        <dbReference type="SAM" id="MobiDB-lite"/>
    </source>
</evidence>
<evidence type="ECO:0000256" key="2">
    <source>
        <dbReference type="ARBA" id="ARBA00022801"/>
    </source>
</evidence>
<feature type="compositionally biased region" description="Basic and acidic residues" evidence="5">
    <location>
        <begin position="592"/>
        <end position="602"/>
    </location>
</feature>
<dbReference type="PANTHER" id="PTHR10353:SF137">
    <property type="entry name" value="MYROSINASE 3-RELATED"/>
    <property type="match status" value="1"/>
</dbReference>
<name>A0AAV6XJ91_9LAMI</name>
<dbReference type="FunFam" id="3.20.20.80:FF:000020">
    <property type="entry name" value="Beta-glucosidase 12"/>
    <property type="match status" value="1"/>
</dbReference>
<dbReference type="AlphaFoldDB" id="A0AAV6XJ91"/>
<comment type="caution">
    <text evidence="6">The sequence shown here is derived from an EMBL/GenBank/DDBJ whole genome shotgun (WGS) entry which is preliminary data.</text>
</comment>